<evidence type="ECO:0000313" key="1">
    <source>
        <dbReference type="EMBL" id="JAT36105.1"/>
    </source>
</evidence>
<gene>
    <name evidence="1" type="ORF">g.5722</name>
</gene>
<proteinExistence type="predicted"/>
<organism evidence="1">
    <name type="scientific">Graphocephala atropunctata</name>
    <dbReference type="NCBI Taxonomy" id="36148"/>
    <lineage>
        <taxon>Eukaryota</taxon>
        <taxon>Metazoa</taxon>
        <taxon>Ecdysozoa</taxon>
        <taxon>Arthropoda</taxon>
        <taxon>Hexapoda</taxon>
        <taxon>Insecta</taxon>
        <taxon>Pterygota</taxon>
        <taxon>Neoptera</taxon>
        <taxon>Paraneoptera</taxon>
        <taxon>Hemiptera</taxon>
        <taxon>Auchenorrhyncha</taxon>
        <taxon>Membracoidea</taxon>
        <taxon>Cicadellidae</taxon>
        <taxon>Cicadellinae</taxon>
        <taxon>Cicadellini</taxon>
        <taxon>Graphocephala</taxon>
    </lineage>
</organism>
<reference evidence="1" key="1">
    <citation type="submission" date="2015-11" db="EMBL/GenBank/DDBJ databases">
        <title>De novo transcriptome assembly of four potential Pierce s Disease insect vectors from Arizona vineyards.</title>
        <authorList>
            <person name="Tassone E.E."/>
        </authorList>
    </citation>
    <scope>NUCLEOTIDE SEQUENCE</scope>
</reference>
<protein>
    <submittedName>
        <fullName evidence="1">Uncharacterized protein</fullName>
    </submittedName>
</protein>
<dbReference type="AlphaFoldDB" id="A0A1B6MJN9"/>
<accession>A0A1B6MJN9</accession>
<dbReference type="EMBL" id="GEBQ01003872">
    <property type="protein sequence ID" value="JAT36105.1"/>
    <property type="molecule type" value="Transcribed_RNA"/>
</dbReference>
<name>A0A1B6MJN9_9HEMI</name>
<sequence length="1008" mass="113824">MLTSNDQKCYRAYVKKLENGFGIKTINTTNGVENVFMITSDSVFQSNEQSTIKSPMLKPILSTFSQENVCTESIGSFTESNLAINRILTHLEPYLKKLRLLEPNIAGFHVFEKENSSSAPNIQKTSIIVVANTKLAREKGVHINIPGKLMKVHGVDNDNIPFEADSVVKPLTIMVGDYKLHINICFELALSCNKTAGTQTQKEFLLTSSADDDDDASMVYNIESLFYVQSQTEHKEIQTDDRIKISKEIQTEGSSQTVSTRFAKDCTTQTESVMMCYPQELAPDIGTVSDNATIEFDRMPSVTRSTEHIEASKSTTATGSDHLIKNNTSCSSLNTFNSHTKLCLDTFDSHTKLKNCKSSLDTFVRDDQIQNSSSSYISESSTHELSTSSIDTIIIEDDVIRKTNKAGSPETNTTIIFENFSECKTKATISGDLAMDTGSSRYDTLHQSNSIKLGCSYRNKESIRIGVGDNAKEMDKTKSNVSIKEIKEHLNKTTLSLYQLYSVVELIEDLSIKSSNVNVLLTPKENTVRNMCKEKTTPIQYTGTLVNTLEATNILENEPSDNLCDNCGLLFPKSKHHECINEQQTTDDKSVKQTDLDYKFVDVLQKDNLECQHICLGNGSNYSEIELSDSNKSNRTSFSSTKLKEVEIDLKDSRIFYNNKYKTMHKSKLVTNFLSNSTLGSNKSTIQFCKTNSNIRLFDTVDNAYTVKKPNAYKKPQFFEKTHKTIQSLQCHKYFNKNNKIKYRNGDINEHNKEELLVVIPLTKDNDTIQIEDTAVVSKNQKFTIDKSMSLNNLVFENLKDKTIHQEKSKSSTIKHVKSRFNLMINYLAKTKSTTSLDSNIEYSEQHVNQISNVILKDLQNTLVEPRFHEGNNQRSTSVIKLFQNDSQFSSKINSSCNTLHIIPSSEEHLQVNCLVPQTNLSVCSKMHNSKELKETITKSKTLSNESINKIDLLKSEIDIVGTIPSNKHFTNSKDQIEPKDRNNNMSAKNFMKEKNKKTKKRIFCFVL</sequence>